<dbReference type="PANTHER" id="PTHR36439:SF1">
    <property type="entry name" value="DUF1697 DOMAIN-CONTAINING PROTEIN"/>
    <property type="match status" value="1"/>
</dbReference>
<dbReference type="RefSeq" id="WP_068703718.1">
    <property type="nucleotide sequence ID" value="NZ_BDCR01000003.1"/>
</dbReference>
<sequence length="183" mass="20521">MAIYLSLLRGINISGHKKIKMSDLKALYESLGFGQVTTYIQSGNVLFSAQTNETDNILSLRISKAIEDRFGFDVPVVIRTQEEMQKIVAQNPFSEEAEATPDKLVVMFLGSIPDAATLAKVQTKIDDNSRFAFIGKTLYFFYPDGYGQTKWHSNFFEKQLRTTVTARNWATTCKLAGMAADLK</sequence>
<dbReference type="OrthoDB" id="9806494at2"/>
<dbReference type="AlphaFoldDB" id="A0A170ZRZ4"/>
<dbReference type="Gene3D" id="3.30.70.1280">
    <property type="entry name" value="SP0830-like domains"/>
    <property type="match status" value="1"/>
</dbReference>
<reference evidence="2" key="2">
    <citation type="journal article" date="2017" name="Genome Announc.">
        <title>Draft genome sequence of Paludibacter jiangxiensis NM7(T), a propionate-producing fermentative bacterium.</title>
        <authorList>
            <person name="Qiu Y.-L."/>
            <person name="Tourlousse D.M."/>
            <person name="Matsuura N."/>
            <person name="Ohashi A."/>
            <person name="Sekiguchi Y."/>
        </authorList>
    </citation>
    <scope>NUCLEOTIDE SEQUENCE [LARGE SCALE GENOMIC DNA]</scope>
    <source>
        <strain evidence="2">NM7</strain>
    </source>
</reference>
<keyword evidence="2" id="KW-1185">Reference proteome</keyword>
<dbReference type="STRING" id="681398.PJIAN_3264"/>
<reference evidence="2" key="1">
    <citation type="submission" date="2016-04" db="EMBL/GenBank/DDBJ databases">
        <title>Draft genome sequence of Paludibacter jiangxiensis strain NM7.</title>
        <authorList>
            <person name="Qiu Y."/>
            <person name="Matsuura N."/>
            <person name="Ohashi A."/>
            <person name="Tourlousse M.D."/>
            <person name="Sekiguchi Y."/>
        </authorList>
    </citation>
    <scope>NUCLEOTIDE SEQUENCE [LARGE SCALE GENOMIC DNA]</scope>
    <source>
        <strain evidence="2">NM7</strain>
    </source>
</reference>
<evidence type="ECO:0008006" key="3">
    <source>
        <dbReference type="Google" id="ProtNLM"/>
    </source>
</evidence>
<organism evidence="1 2">
    <name type="scientific">Paludibacter jiangxiensis</name>
    <dbReference type="NCBI Taxonomy" id="681398"/>
    <lineage>
        <taxon>Bacteria</taxon>
        <taxon>Pseudomonadati</taxon>
        <taxon>Bacteroidota</taxon>
        <taxon>Bacteroidia</taxon>
        <taxon>Bacteroidales</taxon>
        <taxon>Paludibacteraceae</taxon>
        <taxon>Paludibacter</taxon>
    </lineage>
</organism>
<comment type="caution">
    <text evidence="1">The sequence shown here is derived from an EMBL/GenBank/DDBJ whole genome shotgun (WGS) entry which is preliminary data.</text>
</comment>
<dbReference type="SUPFAM" id="SSF160379">
    <property type="entry name" value="SP0830-like"/>
    <property type="match status" value="1"/>
</dbReference>
<gene>
    <name evidence="1" type="ORF">PJIAN_3264</name>
</gene>
<proteinExistence type="predicted"/>
<dbReference type="PANTHER" id="PTHR36439">
    <property type="entry name" value="BLL4334 PROTEIN"/>
    <property type="match status" value="1"/>
</dbReference>
<dbReference type="EMBL" id="BDCR01000003">
    <property type="protein sequence ID" value="GAT62952.1"/>
    <property type="molecule type" value="Genomic_DNA"/>
</dbReference>
<dbReference type="InterPro" id="IPR012545">
    <property type="entry name" value="DUF1697"/>
</dbReference>
<protein>
    <recommendedName>
        <fullName evidence="3">DUF1697 domain-containing protein</fullName>
    </recommendedName>
</protein>
<dbReference type="Pfam" id="PF08002">
    <property type="entry name" value="DUF1697"/>
    <property type="match status" value="1"/>
</dbReference>
<dbReference type="Proteomes" id="UP000076586">
    <property type="component" value="Unassembled WGS sequence"/>
</dbReference>
<evidence type="ECO:0000313" key="2">
    <source>
        <dbReference type="Proteomes" id="UP000076586"/>
    </source>
</evidence>
<dbReference type="PIRSF" id="PIRSF008502">
    <property type="entry name" value="UCP008502"/>
    <property type="match status" value="1"/>
</dbReference>
<name>A0A170ZRZ4_9BACT</name>
<evidence type="ECO:0000313" key="1">
    <source>
        <dbReference type="EMBL" id="GAT62952.1"/>
    </source>
</evidence>
<accession>A0A170ZRZ4</accession>